<feature type="transmembrane region" description="Helical" evidence="6">
    <location>
        <begin position="304"/>
        <end position="325"/>
    </location>
</feature>
<dbReference type="Gene3D" id="1.20.1250.20">
    <property type="entry name" value="MFS general substrate transporter like domains"/>
    <property type="match status" value="2"/>
</dbReference>
<dbReference type="InterPro" id="IPR036259">
    <property type="entry name" value="MFS_trans_sf"/>
</dbReference>
<keyword evidence="4 6" id="KW-1133">Transmembrane helix</keyword>
<evidence type="ECO:0000256" key="5">
    <source>
        <dbReference type="ARBA" id="ARBA00023136"/>
    </source>
</evidence>
<evidence type="ECO:0000259" key="7">
    <source>
        <dbReference type="PROSITE" id="PS50850"/>
    </source>
</evidence>
<reference evidence="8" key="1">
    <citation type="submission" date="2018-05" db="EMBL/GenBank/DDBJ databases">
        <authorList>
            <person name="Lanie J.A."/>
            <person name="Ng W.-L."/>
            <person name="Kazmierczak K.M."/>
            <person name="Andrzejewski T.M."/>
            <person name="Davidsen T.M."/>
            <person name="Wayne K.J."/>
            <person name="Tettelin H."/>
            <person name="Glass J.I."/>
            <person name="Rusch D."/>
            <person name="Podicherti R."/>
            <person name="Tsui H.-C.T."/>
            <person name="Winkler M.E."/>
        </authorList>
    </citation>
    <scope>NUCLEOTIDE SEQUENCE</scope>
</reference>
<protein>
    <recommendedName>
        <fullName evidence="7">Major facilitator superfamily (MFS) profile domain-containing protein</fullName>
    </recommendedName>
</protein>
<organism evidence="8">
    <name type="scientific">marine metagenome</name>
    <dbReference type="NCBI Taxonomy" id="408172"/>
    <lineage>
        <taxon>unclassified sequences</taxon>
        <taxon>metagenomes</taxon>
        <taxon>ecological metagenomes</taxon>
    </lineage>
</organism>
<evidence type="ECO:0000313" key="8">
    <source>
        <dbReference type="EMBL" id="SVB45402.1"/>
    </source>
</evidence>
<feature type="transmembrane region" description="Helical" evidence="6">
    <location>
        <begin position="211"/>
        <end position="229"/>
    </location>
</feature>
<feature type="transmembrane region" description="Helical" evidence="6">
    <location>
        <begin position="264"/>
        <end position="283"/>
    </location>
</feature>
<dbReference type="Pfam" id="PF07690">
    <property type="entry name" value="MFS_1"/>
    <property type="match status" value="2"/>
</dbReference>
<comment type="subcellular location">
    <subcellularLocation>
        <location evidence="1">Membrane</location>
        <topology evidence="1">Multi-pass membrane protein</topology>
    </subcellularLocation>
</comment>
<dbReference type="PANTHER" id="PTHR42718">
    <property type="entry name" value="MAJOR FACILITATOR SUPERFAMILY MULTIDRUG TRANSPORTER MFSC"/>
    <property type="match status" value="1"/>
</dbReference>
<dbReference type="PRINTS" id="PR01036">
    <property type="entry name" value="TCRTETB"/>
</dbReference>
<feature type="transmembrane region" description="Helical" evidence="6">
    <location>
        <begin position="331"/>
        <end position="351"/>
    </location>
</feature>
<keyword evidence="5 6" id="KW-0472">Membrane</keyword>
<dbReference type="InterPro" id="IPR011701">
    <property type="entry name" value="MFS"/>
</dbReference>
<evidence type="ECO:0000256" key="1">
    <source>
        <dbReference type="ARBA" id="ARBA00004141"/>
    </source>
</evidence>
<evidence type="ECO:0000256" key="3">
    <source>
        <dbReference type="ARBA" id="ARBA00022692"/>
    </source>
</evidence>
<evidence type="ECO:0000256" key="6">
    <source>
        <dbReference type="SAM" id="Phobius"/>
    </source>
</evidence>
<evidence type="ECO:0000256" key="2">
    <source>
        <dbReference type="ARBA" id="ARBA00022448"/>
    </source>
</evidence>
<feature type="transmembrane region" description="Helical" evidence="6">
    <location>
        <begin position="241"/>
        <end position="258"/>
    </location>
</feature>
<feature type="transmembrane region" description="Helical" evidence="6">
    <location>
        <begin position="178"/>
        <end position="205"/>
    </location>
</feature>
<gene>
    <name evidence="8" type="ORF">METZ01_LOCUS198256</name>
</gene>
<dbReference type="GO" id="GO:0022857">
    <property type="term" value="F:transmembrane transporter activity"/>
    <property type="evidence" value="ECO:0007669"/>
    <property type="project" value="InterPro"/>
</dbReference>
<proteinExistence type="predicted"/>
<keyword evidence="3 6" id="KW-0812">Transmembrane</keyword>
<name>A0A382E4Y0_9ZZZZ</name>
<feature type="transmembrane region" description="Helical" evidence="6">
    <location>
        <begin position="138"/>
        <end position="157"/>
    </location>
</feature>
<accession>A0A382E4Y0</accession>
<feature type="non-terminal residue" evidence="8">
    <location>
        <position position="1"/>
    </location>
</feature>
<dbReference type="AlphaFoldDB" id="A0A382E4Y0"/>
<dbReference type="GO" id="GO:0016020">
    <property type="term" value="C:membrane"/>
    <property type="evidence" value="ECO:0007669"/>
    <property type="project" value="UniProtKB-SubCell"/>
</dbReference>
<feature type="transmembrane region" description="Helical" evidence="6">
    <location>
        <begin position="15"/>
        <end position="35"/>
    </location>
</feature>
<dbReference type="InterPro" id="IPR020846">
    <property type="entry name" value="MFS_dom"/>
</dbReference>
<dbReference type="EMBL" id="UINC01042577">
    <property type="protein sequence ID" value="SVB45402.1"/>
    <property type="molecule type" value="Genomic_DNA"/>
</dbReference>
<keyword evidence="2" id="KW-0813">Transport</keyword>
<feature type="transmembrane region" description="Helical" evidence="6">
    <location>
        <begin position="73"/>
        <end position="94"/>
    </location>
</feature>
<feature type="transmembrane region" description="Helical" evidence="6">
    <location>
        <begin position="106"/>
        <end position="126"/>
    </location>
</feature>
<dbReference type="PROSITE" id="PS50850">
    <property type="entry name" value="MFS"/>
    <property type="match status" value="1"/>
</dbReference>
<evidence type="ECO:0000256" key="4">
    <source>
        <dbReference type="ARBA" id="ARBA00022989"/>
    </source>
</evidence>
<dbReference type="PANTHER" id="PTHR42718:SF9">
    <property type="entry name" value="MAJOR FACILITATOR SUPERFAMILY MULTIDRUG TRANSPORTER MFSC"/>
    <property type="match status" value="1"/>
</dbReference>
<feature type="transmembrane region" description="Helical" evidence="6">
    <location>
        <begin position="47"/>
        <end position="67"/>
    </location>
</feature>
<dbReference type="SUPFAM" id="SSF103473">
    <property type="entry name" value="MFS general substrate transporter"/>
    <property type="match status" value="1"/>
</dbReference>
<feature type="domain" description="Major facilitator superfamily (MFS) profile" evidence="7">
    <location>
        <begin position="1"/>
        <end position="360"/>
    </location>
</feature>
<sequence length="365" mass="38418">VVVSPSFQFLLLGRAVQAFGAGGILPVASAVIGDVFPKEKRGSAPGLIGAVFGLAFLLGPLLGGLLLQWSWRWLFLINLPLAGLIIWESTRVLPAPQNIHQKPLDFFGGVLLIIGLGAFAWAIGQLNVTEFTESIKSLAVLPFIFLALICLPAFYWVERRAADPLIDPCLFVSGQVRLISTIALAAGLCEAGMVFLPVLLVVGLGVSEADASLMLLPLVFALIVGAPIAGRFLDRVGPRPVIQVGLLLTIAGLLFLSVRTLTLQSFYASGVCLGLGLSALLGAPLRYALISETKKGQRGAAQGLLTLFLCVGQLCGSAFVGGVAASRESELIGYQDALFMVAIAMGAALLFSKALRGSRPREVNL</sequence>